<protein>
    <submittedName>
        <fullName evidence="6">ABC transporter substrate-binding protein</fullName>
    </submittedName>
</protein>
<reference evidence="6 7" key="1">
    <citation type="submission" date="2024-05" db="EMBL/GenBank/DDBJ databases">
        <authorList>
            <person name="Jiang F."/>
        </authorList>
    </citation>
    <scope>NUCLEOTIDE SEQUENCE [LARGE SCALE GENOMIC DNA]</scope>
    <source>
        <strain evidence="6 7">LZ166</strain>
    </source>
</reference>
<feature type="signal peptide" evidence="4">
    <location>
        <begin position="1"/>
        <end position="27"/>
    </location>
</feature>
<evidence type="ECO:0000256" key="2">
    <source>
        <dbReference type="ARBA" id="ARBA00022729"/>
    </source>
</evidence>
<evidence type="ECO:0000256" key="1">
    <source>
        <dbReference type="ARBA" id="ARBA00010062"/>
    </source>
</evidence>
<accession>A0ABV3SC66</accession>
<keyword evidence="7" id="KW-1185">Reference proteome</keyword>
<feature type="chain" id="PRO_5045493799" evidence="4">
    <location>
        <begin position="28"/>
        <end position="397"/>
    </location>
</feature>
<organism evidence="6 7">
    <name type="scientific">Aquibium pacificus</name>
    <dbReference type="NCBI Taxonomy" id="3153579"/>
    <lineage>
        <taxon>Bacteria</taxon>
        <taxon>Pseudomonadati</taxon>
        <taxon>Pseudomonadota</taxon>
        <taxon>Alphaproteobacteria</taxon>
        <taxon>Hyphomicrobiales</taxon>
        <taxon>Phyllobacteriaceae</taxon>
        <taxon>Aquibium</taxon>
    </lineage>
</organism>
<evidence type="ECO:0000256" key="4">
    <source>
        <dbReference type="SAM" id="SignalP"/>
    </source>
</evidence>
<gene>
    <name evidence="6" type="ORF">ABGN05_01475</name>
</gene>
<evidence type="ECO:0000256" key="3">
    <source>
        <dbReference type="ARBA" id="ARBA00022970"/>
    </source>
</evidence>
<dbReference type="PANTHER" id="PTHR30483:SF6">
    <property type="entry name" value="PERIPLASMIC BINDING PROTEIN OF ABC TRANSPORTER FOR NATURAL AMINO ACIDS"/>
    <property type="match status" value="1"/>
</dbReference>
<dbReference type="InterPro" id="IPR028082">
    <property type="entry name" value="Peripla_BP_I"/>
</dbReference>
<evidence type="ECO:0000313" key="6">
    <source>
        <dbReference type="EMBL" id="MEX0404328.1"/>
    </source>
</evidence>
<dbReference type="InterPro" id="IPR028081">
    <property type="entry name" value="Leu-bd"/>
</dbReference>
<evidence type="ECO:0000259" key="5">
    <source>
        <dbReference type="Pfam" id="PF13458"/>
    </source>
</evidence>
<keyword evidence="3" id="KW-0813">Transport</keyword>
<proteinExistence type="inferred from homology"/>
<dbReference type="SUPFAM" id="SSF53822">
    <property type="entry name" value="Periplasmic binding protein-like I"/>
    <property type="match status" value="1"/>
</dbReference>
<dbReference type="InterPro" id="IPR051010">
    <property type="entry name" value="BCAA_transport"/>
</dbReference>
<sequence length="397" mass="42776">MFELKRKLAAFAAVTALVVGLPVTADAQDQIKVGILSHDTGPFAQNGRGFHRGIEVYQALHGKSAGGREIEFVYRDIGGPNPAVGKRLAEELIVREKVHILGGFALSSEALAVGPIVEQTKTPAITFIASSPSVLAGSQYFLKSGQHIAQSSSAGATFARKQGAEKCYIVVSDYQPGYDAQKAFRKTFESEGGQIVGEVRVPLNTVDFAAIVEGIASTETDCINVFVPPGAPAIGLLRALAERGLVESNFVVGMGEAEDHILPQYDDSVVGFKGALYYAEALDNEENKTFIAKLKELYGPDTQPDFASASAYDGAHLIYEMVKSQEGKDWSGPDAVEAVKGLSWNGVRGPMKIDPETRELVQNIYLREVQKVDGKLQNAIVDQLEAVEAPSKEWMEN</sequence>
<feature type="domain" description="Leucine-binding protein" evidence="5">
    <location>
        <begin position="30"/>
        <end position="370"/>
    </location>
</feature>
<keyword evidence="2 4" id="KW-0732">Signal</keyword>
<dbReference type="CDD" id="cd20013">
    <property type="entry name" value="PBP1_RPA0985_benzoate-like"/>
    <property type="match status" value="1"/>
</dbReference>
<dbReference type="Proteomes" id="UP001556692">
    <property type="component" value="Unassembled WGS sequence"/>
</dbReference>
<dbReference type="PANTHER" id="PTHR30483">
    <property type="entry name" value="LEUCINE-SPECIFIC-BINDING PROTEIN"/>
    <property type="match status" value="1"/>
</dbReference>
<evidence type="ECO:0000313" key="7">
    <source>
        <dbReference type="Proteomes" id="UP001556692"/>
    </source>
</evidence>
<dbReference type="Pfam" id="PF13458">
    <property type="entry name" value="Peripla_BP_6"/>
    <property type="match status" value="1"/>
</dbReference>
<dbReference type="EMBL" id="JBDPGJ010000001">
    <property type="protein sequence ID" value="MEX0404328.1"/>
    <property type="molecule type" value="Genomic_DNA"/>
</dbReference>
<comment type="similarity">
    <text evidence="1">Belongs to the leucine-binding protein family.</text>
</comment>
<keyword evidence="3" id="KW-0029">Amino-acid transport</keyword>
<name>A0ABV3SC66_9HYPH</name>
<comment type="caution">
    <text evidence="6">The sequence shown here is derived from an EMBL/GenBank/DDBJ whole genome shotgun (WGS) entry which is preliminary data.</text>
</comment>
<dbReference type="Gene3D" id="3.40.50.2300">
    <property type="match status" value="2"/>
</dbReference>
<dbReference type="RefSeq" id="WP_367952216.1">
    <property type="nucleotide sequence ID" value="NZ_JBDPGJ010000001.1"/>
</dbReference>